<dbReference type="PANTHER" id="PTHR42823">
    <property type="entry name" value="ATP SYNTHASE SUBUNIT A, CHLOROPLASTIC"/>
    <property type="match status" value="1"/>
</dbReference>
<sequence>MSAAETSQPVNPVEYMQHHLTDWCIGCDPKTHQTSNIIDFHAFFVDSWLMGLLIAILIGFVAWRIGRSLDADNPTGMQNLLEAMVEFVNGQIKDVFTSRANPLIGPLALTIFVWVFLMNFVDLIPVDLIPLTVAWIGHHVFGVEGPVYFRAVPTANLGAPFGMALTVFALVIFYNLKVKGPVGYVKMFLFHPFGKYLVPVNIVMTLIEEIAKPLSLALRLFGNMFAGELVFMLIALLVLTHADTLNWGLLGWYPLQILAGLGWSIFHILVISLQAFIFMVLTIVYLGMAHTSDH</sequence>
<keyword evidence="3 12" id="KW-0813">Transport</keyword>
<keyword evidence="15" id="KW-1185">Reference proteome</keyword>
<organism evidence="14 15">
    <name type="scientific">Acidihalobacter prosperus</name>
    <dbReference type="NCBI Taxonomy" id="160660"/>
    <lineage>
        <taxon>Bacteria</taxon>
        <taxon>Pseudomonadati</taxon>
        <taxon>Pseudomonadota</taxon>
        <taxon>Gammaproteobacteria</taxon>
        <taxon>Chromatiales</taxon>
        <taxon>Ectothiorhodospiraceae</taxon>
        <taxon>Acidihalobacter</taxon>
    </lineage>
</organism>
<gene>
    <name evidence="12" type="primary">atpB</name>
    <name evidence="14" type="ORF">Thpro_021891</name>
</gene>
<dbReference type="GO" id="GO:0045259">
    <property type="term" value="C:proton-transporting ATP synthase complex"/>
    <property type="evidence" value="ECO:0007669"/>
    <property type="project" value="UniProtKB-KW"/>
</dbReference>
<dbReference type="PROSITE" id="PS00449">
    <property type="entry name" value="ATPASE_A"/>
    <property type="match status" value="1"/>
</dbReference>
<feature type="transmembrane region" description="Helical" evidence="12">
    <location>
        <begin position="103"/>
        <end position="121"/>
    </location>
</feature>
<keyword evidence="8 12" id="KW-1133">Transmembrane helix</keyword>
<dbReference type="EMBL" id="JQSG02000003">
    <property type="protein sequence ID" value="OBS09563.1"/>
    <property type="molecule type" value="Genomic_DNA"/>
</dbReference>
<name>A0A1A6C4S8_9GAMM</name>
<dbReference type="GO" id="GO:0042777">
    <property type="term" value="P:proton motive force-driven plasma membrane ATP synthesis"/>
    <property type="evidence" value="ECO:0007669"/>
    <property type="project" value="TreeGrafter"/>
</dbReference>
<dbReference type="AlphaFoldDB" id="A0A1A6C4S8"/>
<keyword evidence="4 12" id="KW-1003">Cell membrane</keyword>
<evidence type="ECO:0000256" key="5">
    <source>
        <dbReference type="ARBA" id="ARBA00022547"/>
    </source>
</evidence>
<evidence type="ECO:0000313" key="14">
    <source>
        <dbReference type="EMBL" id="OBS09563.1"/>
    </source>
</evidence>
<feature type="transmembrane region" description="Helical" evidence="12">
    <location>
        <begin position="40"/>
        <end position="63"/>
    </location>
</feature>
<dbReference type="GO" id="GO:0046933">
    <property type="term" value="F:proton-transporting ATP synthase activity, rotational mechanism"/>
    <property type="evidence" value="ECO:0007669"/>
    <property type="project" value="UniProtKB-UniRule"/>
</dbReference>
<dbReference type="Gene3D" id="1.20.120.220">
    <property type="entry name" value="ATP synthase, F0 complex, subunit A"/>
    <property type="match status" value="1"/>
</dbReference>
<feature type="transmembrane region" description="Helical" evidence="12">
    <location>
        <begin position="157"/>
        <end position="176"/>
    </location>
</feature>
<keyword evidence="9 12" id="KW-0406">Ion transport</keyword>
<dbReference type="Pfam" id="PF00119">
    <property type="entry name" value="ATP-synt_A"/>
    <property type="match status" value="1"/>
</dbReference>
<keyword evidence="6 12" id="KW-0812">Transmembrane</keyword>
<comment type="function">
    <text evidence="12 13">Key component of the proton channel; it plays a direct role in the translocation of protons across the membrane.</text>
</comment>
<evidence type="ECO:0000256" key="8">
    <source>
        <dbReference type="ARBA" id="ARBA00022989"/>
    </source>
</evidence>
<comment type="similarity">
    <text evidence="2 12 13">Belongs to the ATPase A chain family.</text>
</comment>
<evidence type="ECO:0000256" key="13">
    <source>
        <dbReference type="RuleBase" id="RU000483"/>
    </source>
</evidence>
<feature type="transmembrane region" description="Helical" evidence="12">
    <location>
        <begin position="220"/>
        <end position="241"/>
    </location>
</feature>
<dbReference type="InterPro" id="IPR045082">
    <property type="entry name" value="ATP_syn_F0_a_bact/chloroplast"/>
</dbReference>
<dbReference type="GO" id="GO:0005886">
    <property type="term" value="C:plasma membrane"/>
    <property type="evidence" value="ECO:0007669"/>
    <property type="project" value="UniProtKB-SubCell"/>
</dbReference>
<comment type="caution">
    <text evidence="14">The sequence shown here is derived from an EMBL/GenBank/DDBJ whole genome shotgun (WGS) entry which is preliminary data.</text>
</comment>
<accession>A0A1A6C4S8</accession>
<keyword evidence="7 12" id="KW-0375">Hydrogen ion transport</keyword>
<keyword evidence="5 12" id="KW-0138">CF(0)</keyword>
<dbReference type="InterPro" id="IPR035908">
    <property type="entry name" value="F0_ATP_A_sf"/>
</dbReference>
<evidence type="ECO:0000256" key="11">
    <source>
        <dbReference type="ARBA" id="ARBA00023310"/>
    </source>
</evidence>
<dbReference type="Proteomes" id="UP000029273">
    <property type="component" value="Unassembled WGS sequence"/>
</dbReference>
<evidence type="ECO:0000313" key="15">
    <source>
        <dbReference type="Proteomes" id="UP000029273"/>
    </source>
</evidence>
<comment type="subcellular location">
    <subcellularLocation>
        <location evidence="12 13">Cell membrane</location>
        <topology evidence="12 13">Multi-pass membrane protein</topology>
    </subcellularLocation>
    <subcellularLocation>
        <location evidence="1">Membrane</location>
        <topology evidence="1">Multi-pass membrane protein</topology>
    </subcellularLocation>
</comment>
<feature type="transmembrane region" description="Helical" evidence="12">
    <location>
        <begin position="261"/>
        <end position="286"/>
    </location>
</feature>
<evidence type="ECO:0000256" key="10">
    <source>
        <dbReference type="ARBA" id="ARBA00023136"/>
    </source>
</evidence>
<dbReference type="FunFam" id="1.20.120.220:FF:000002">
    <property type="entry name" value="ATP synthase subunit a"/>
    <property type="match status" value="1"/>
</dbReference>
<keyword evidence="10 12" id="KW-0472">Membrane</keyword>
<evidence type="ECO:0000256" key="12">
    <source>
        <dbReference type="HAMAP-Rule" id="MF_01393"/>
    </source>
</evidence>
<keyword evidence="11 12" id="KW-0066">ATP synthesis</keyword>
<dbReference type="PANTHER" id="PTHR42823:SF3">
    <property type="entry name" value="ATP SYNTHASE SUBUNIT A, CHLOROPLASTIC"/>
    <property type="match status" value="1"/>
</dbReference>
<reference evidence="14 15" key="1">
    <citation type="journal article" date="2014" name="Genome Announc.">
        <title>Draft Genome Sequence of the Iron-Oxidizing, Acidophilic, and Halotolerant 'Thiobacillus prosperus' Type Strain DSM 5130.</title>
        <authorList>
            <person name="Ossandon F.J."/>
            <person name="Cardenas J.P."/>
            <person name="Corbett M."/>
            <person name="Quatrini R."/>
            <person name="Holmes D.S."/>
            <person name="Watkin E."/>
        </authorList>
    </citation>
    <scope>NUCLEOTIDE SEQUENCE [LARGE SCALE GENOMIC DNA]</scope>
    <source>
        <strain evidence="14 15">DSM 5130</strain>
    </source>
</reference>
<dbReference type="InterPro" id="IPR000568">
    <property type="entry name" value="ATP_synth_F0_asu"/>
</dbReference>
<dbReference type="NCBIfam" id="TIGR01131">
    <property type="entry name" value="ATP_synt_6_or_A"/>
    <property type="match status" value="1"/>
</dbReference>
<dbReference type="NCBIfam" id="NF004477">
    <property type="entry name" value="PRK05815.1-1"/>
    <property type="match status" value="1"/>
</dbReference>
<dbReference type="InterPro" id="IPR023011">
    <property type="entry name" value="ATP_synth_F0_asu_AS"/>
</dbReference>
<dbReference type="CDD" id="cd00310">
    <property type="entry name" value="ATP-synt_Fo_a_6"/>
    <property type="match status" value="1"/>
</dbReference>
<evidence type="ECO:0000256" key="7">
    <source>
        <dbReference type="ARBA" id="ARBA00022781"/>
    </source>
</evidence>
<evidence type="ECO:0000256" key="4">
    <source>
        <dbReference type="ARBA" id="ARBA00022475"/>
    </source>
</evidence>
<dbReference type="SUPFAM" id="SSF81336">
    <property type="entry name" value="F1F0 ATP synthase subunit A"/>
    <property type="match status" value="1"/>
</dbReference>
<proteinExistence type="inferred from homology"/>
<evidence type="ECO:0000256" key="9">
    <source>
        <dbReference type="ARBA" id="ARBA00023065"/>
    </source>
</evidence>
<dbReference type="RefSeq" id="WP_065089546.1">
    <property type="nucleotide sequence ID" value="NZ_JQSG02000003.1"/>
</dbReference>
<protein>
    <recommendedName>
        <fullName evidence="12 13">ATP synthase subunit a</fullName>
    </recommendedName>
    <alternativeName>
        <fullName evidence="12">ATP synthase F0 sector subunit a</fullName>
    </alternativeName>
    <alternativeName>
        <fullName evidence="12">F-ATPase subunit 6</fullName>
    </alternativeName>
</protein>
<evidence type="ECO:0000256" key="2">
    <source>
        <dbReference type="ARBA" id="ARBA00006810"/>
    </source>
</evidence>
<dbReference type="HAMAP" id="MF_01393">
    <property type="entry name" value="ATP_synth_a_bact"/>
    <property type="match status" value="1"/>
</dbReference>
<evidence type="ECO:0000256" key="3">
    <source>
        <dbReference type="ARBA" id="ARBA00022448"/>
    </source>
</evidence>
<evidence type="ECO:0000256" key="1">
    <source>
        <dbReference type="ARBA" id="ARBA00004141"/>
    </source>
</evidence>
<dbReference type="OrthoDB" id="9789241at2"/>
<dbReference type="STRING" id="160660.BJI67_15665"/>
<evidence type="ECO:0000256" key="6">
    <source>
        <dbReference type="ARBA" id="ARBA00022692"/>
    </source>
</evidence>